<name>A0A934N4A2_9GAMM</name>
<organism evidence="1 2">
    <name type="scientific">Marinomonas transparens</name>
    <dbReference type="NCBI Taxonomy" id="2795388"/>
    <lineage>
        <taxon>Bacteria</taxon>
        <taxon>Pseudomonadati</taxon>
        <taxon>Pseudomonadota</taxon>
        <taxon>Gammaproteobacteria</taxon>
        <taxon>Oceanospirillales</taxon>
        <taxon>Oceanospirillaceae</taxon>
        <taxon>Marinomonas</taxon>
    </lineage>
</organism>
<keyword evidence="2" id="KW-1185">Reference proteome</keyword>
<proteinExistence type="predicted"/>
<comment type="caution">
    <text evidence="1">The sequence shown here is derived from an EMBL/GenBank/DDBJ whole genome shotgun (WGS) entry which is preliminary data.</text>
</comment>
<evidence type="ECO:0000313" key="2">
    <source>
        <dbReference type="Proteomes" id="UP000628710"/>
    </source>
</evidence>
<protein>
    <submittedName>
        <fullName evidence="1">Uncharacterized protein</fullName>
    </submittedName>
</protein>
<evidence type="ECO:0000313" key="1">
    <source>
        <dbReference type="EMBL" id="MBJ7539858.1"/>
    </source>
</evidence>
<dbReference type="RefSeq" id="WP_199470253.1">
    <property type="nucleotide sequence ID" value="NZ_JAEMNX010000034.1"/>
</dbReference>
<gene>
    <name evidence="1" type="ORF">I8J31_19480</name>
</gene>
<accession>A0A934N4A2</accession>
<dbReference type="AlphaFoldDB" id="A0A934N4A2"/>
<dbReference type="EMBL" id="JAEMNX010000034">
    <property type="protein sequence ID" value="MBJ7539858.1"/>
    <property type="molecule type" value="Genomic_DNA"/>
</dbReference>
<sequence>MEYMELEGRVKHLECLLIRAKADDQLGMACYYRVMIEVLMELGNEKAGGFNCPSP</sequence>
<dbReference type="Proteomes" id="UP000628710">
    <property type="component" value="Unassembled WGS sequence"/>
</dbReference>
<reference evidence="1" key="1">
    <citation type="submission" date="2020-12" db="EMBL/GenBank/DDBJ databases">
        <title>Marinomonas arctica sp. nov., a psychrotolerant bacterium isolated from the Arctic.</title>
        <authorList>
            <person name="Zhang Y."/>
        </authorList>
    </citation>
    <scope>NUCLEOTIDE SEQUENCE</scope>
    <source>
        <strain evidence="1">C1424</strain>
    </source>
</reference>